<organism evidence="1">
    <name type="scientific">bioreactor metagenome</name>
    <dbReference type="NCBI Taxonomy" id="1076179"/>
    <lineage>
        <taxon>unclassified sequences</taxon>
        <taxon>metagenomes</taxon>
        <taxon>ecological metagenomes</taxon>
    </lineage>
</organism>
<protein>
    <submittedName>
        <fullName evidence="1">Uncharacterized protein</fullName>
    </submittedName>
</protein>
<name>A0A645FB88_9ZZZZ</name>
<reference evidence="1" key="1">
    <citation type="submission" date="2019-08" db="EMBL/GenBank/DDBJ databases">
        <authorList>
            <person name="Kucharzyk K."/>
            <person name="Murdoch R.W."/>
            <person name="Higgins S."/>
            <person name="Loffler F."/>
        </authorList>
    </citation>
    <scope>NUCLEOTIDE SEQUENCE</scope>
</reference>
<sequence length="164" mass="18092">MICYGLLISRIDFTAQYRLLVRLPNVRRQTTEIDFSATQGIMRIVFTIGFRQLSGAFAVQNAGLMPQTLCNSHEFETVAAGFADDDAVDGDLLLKKLFPVGTRYFGEPMFCNRKTSPLVPEILIFGPMPYDSPVKTSRTLPDHPVSIVNSPPDGSMIAVYSLAA</sequence>
<proteinExistence type="predicted"/>
<dbReference type="EMBL" id="VSSQ01057743">
    <property type="protein sequence ID" value="MPN11527.1"/>
    <property type="molecule type" value="Genomic_DNA"/>
</dbReference>
<dbReference type="AlphaFoldDB" id="A0A645FB88"/>
<gene>
    <name evidence="1" type="ORF">SDC9_158830</name>
</gene>
<comment type="caution">
    <text evidence="1">The sequence shown here is derived from an EMBL/GenBank/DDBJ whole genome shotgun (WGS) entry which is preliminary data.</text>
</comment>
<evidence type="ECO:0000313" key="1">
    <source>
        <dbReference type="EMBL" id="MPN11527.1"/>
    </source>
</evidence>
<accession>A0A645FB88</accession>